<evidence type="ECO:0008006" key="3">
    <source>
        <dbReference type="Google" id="ProtNLM"/>
    </source>
</evidence>
<dbReference type="SUPFAM" id="SSF53335">
    <property type="entry name" value="S-adenosyl-L-methionine-dependent methyltransferases"/>
    <property type="match status" value="1"/>
</dbReference>
<accession>A0ABQ6F8A5</accession>
<dbReference type="PANTHER" id="PTHR43861">
    <property type="entry name" value="TRANS-ACONITATE 2-METHYLTRANSFERASE-RELATED"/>
    <property type="match status" value="1"/>
</dbReference>
<name>A0ABQ6F8A5_9RHOO</name>
<gene>
    <name evidence="1" type="ORF">GCM10007933_12560</name>
</gene>
<sequence>MVVSSHRACPLCGNPTPDELGWIHLPQISGSPLPDGYRLVACTPCDFAYADTPAPQSAYDTYYRTQAKYGGPTGTGGGIDAADRQRLDELADRLTAWLPRHDARVLDIGCGAGGLLQTLQRRGHTHAEGIDPDPAAAQAARQRGLTVHTGLAAETPTVLAGRQFDLIVMSHVAEHLRDFDAFDHLPALLAPGGTLYVEVPDPRHYRCGERPPLYYVDSEHINHFSPHALARLFSRMGLLPRGFTEPPLTLADGTSYPALAGIAGAATGDTGAAPAPDMLPRLRDYLADSLRRTASAWRIAPPLGPGPVLVWGAGSWAQRLTGQGAIPIQQVCAFLDNAPNKQGLTFAGKPIVSPAEGLSRHPDAQVLVCVAVNPTQIAAELQRLEPGNPRIPHFITDRA</sequence>
<reference evidence="2" key="1">
    <citation type="journal article" date="2019" name="Int. J. Syst. Evol. Microbiol.">
        <title>The Global Catalogue of Microorganisms (GCM) 10K type strain sequencing project: providing services to taxonomists for standard genome sequencing and annotation.</title>
        <authorList>
            <consortium name="The Broad Institute Genomics Platform"/>
            <consortium name="The Broad Institute Genome Sequencing Center for Infectious Disease"/>
            <person name="Wu L."/>
            <person name="Ma J."/>
        </authorList>
    </citation>
    <scope>NUCLEOTIDE SEQUENCE [LARGE SCALE GENOMIC DNA]</scope>
    <source>
        <strain evidence="2">NBRC 102407</strain>
    </source>
</reference>
<keyword evidence="2" id="KW-1185">Reference proteome</keyword>
<evidence type="ECO:0000313" key="2">
    <source>
        <dbReference type="Proteomes" id="UP001157167"/>
    </source>
</evidence>
<dbReference type="PANTHER" id="PTHR43861:SF5">
    <property type="entry name" value="BLL5978 PROTEIN"/>
    <property type="match status" value="1"/>
</dbReference>
<dbReference type="Pfam" id="PF13489">
    <property type="entry name" value="Methyltransf_23"/>
    <property type="match status" value="1"/>
</dbReference>
<dbReference type="Gene3D" id="3.40.50.150">
    <property type="entry name" value="Vaccinia Virus protein VP39"/>
    <property type="match status" value="1"/>
</dbReference>
<dbReference type="Proteomes" id="UP001157167">
    <property type="component" value="Unassembled WGS sequence"/>
</dbReference>
<dbReference type="EMBL" id="BSPX01000013">
    <property type="protein sequence ID" value="GLT21802.1"/>
    <property type="molecule type" value="Genomic_DNA"/>
</dbReference>
<dbReference type="RefSeq" id="WP_284187193.1">
    <property type="nucleotide sequence ID" value="NZ_BSPX01000013.1"/>
</dbReference>
<evidence type="ECO:0000313" key="1">
    <source>
        <dbReference type="EMBL" id="GLT21802.1"/>
    </source>
</evidence>
<proteinExistence type="predicted"/>
<organism evidence="1 2">
    <name type="scientific">Zoogloea oryzae</name>
    <dbReference type="NCBI Taxonomy" id="310767"/>
    <lineage>
        <taxon>Bacteria</taxon>
        <taxon>Pseudomonadati</taxon>
        <taxon>Pseudomonadota</taxon>
        <taxon>Betaproteobacteria</taxon>
        <taxon>Rhodocyclales</taxon>
        <taxon>Zoogloeaceae</taxon>
        <taxon>Zoogloea</taxon>
    </lineage>
</organism>
<protein>
    <recommendedName>
        <fullName evidence="3">Methyltransferase domain-containing protein</fullName>
    </recommendedName>
</protein>
<dbReference type="CDD" id="cd02440">
    <property type="entry name" value="AdoMet_MTases"/>
    <property type="match status" value="1"/>
</dbReference>
<comment type="caution">
    <text evidence="1">The sequence shown here is derived from an EMBL/GenBank/DDBJ whole genome shotgun (WGS) entry which is preliminary data.</text>
</comment>
<dbReference type="InterPro" id="IPR029063">
    <property type="entry name" value="SAM-dependent_MTases_sf"/>
</dbReference>